<feature type="compositionally biased region" description="Basic and acidic residues" evidence="1">
    <location>
        <begin position="13"/>
        <end position="30"/>
    </location>
</feature>
<protein>
    <submittedName>
        <fullName evidence="2">Uncharacterized protein</fullName>
    </submittedName>
</protein>
<evidence type="ECO:0000256" key="1">
    <source>
        <dbReference type="SAM" id="MobiDB-lite"/>
    </source>
</evidence>
<evidence type="ECO:0000313" key="3">
    <source>
        <dbReference type="Proteomes" id="UP001341281"/>
    </source>
</evidence>
<dbReference type="Proteomes" id="UP001341281">
    <property type="component" value="Chromosome 05"/>
</dbReference>
<feature type="compositionally biased region" description="Basic and acidic residues" evidence="1">
    <location>
        <begin position="61"/>
        <end position="70"/>
    </location>
</feature>
<feature type="region of interest" description="Disordered" evidence="1">
    <location>
        <begin position="1"/>
        <end position="79"/>
    </location>
</feature>
<proteinExistence type="predicted"/>
<keyword evidence="3" id="KW-1185">Reference proteome</keyword>
<evidence type="ECO:0000313" key="2">
    <source>
        <dbReference type="EMBL" id="WVZ77152.1"/>
    </source>
</evidence>
<accession>A0AAQ3TSH5</accession>
<name>A0AAQ3TSH5_PASNO</name>
<gene>
    <name evidence="2" type="ORF">U9M48_025050</name>
</gene>
<reference evidence="2 3" key="1">
    <citation type="submission" date="2024-02" db="EMBL/GenBank/DDBJ databases">
        <title>High-quality chromosome-scale genome assembly of Pensacola bahiagrass (Paspalum notatum Flugge var. saurae).</title>
        <authorList>
            <person name="Vega J.M."/>
            <person name="Podio M."/>
            <person name="Orjuela J."/>
            <person name="Siena L.A."/>
            <person name="Pessino S.C."/>
            <person name="Combes M.C."/>
            <person name="Mariac C."/>
            <person name="Albertini E."/>
            <person name="Pupilli F."/>
            <person name="Ortiz J.P.A."/>
            <person name="Leblanc O."/>
        </authorList>
    </citation>
    <scope>NUCLEOTIDE SEQUENCE [LARGE SCALE GENOMIC DNA]</scope>
    <source>
        <strain evidence="2">R1</strain>
        <tissue evidence="2">Leaf</tissue>
    </source>
</reference>
<feature type="compositionally biased region" description="Basic residues" evidence="1">
    <location>
        <begin position="31"/>
        <end position="40"/>
    </location>
</feature>
<sequence>MPVRVCQGVTDGRGYRRDPWLLGDREESRRPKNTSRLSHHHGMDVSRIPMESGPGGWTPPARHEMRHEGGEAASAEWAL</sequence>
<dbReference type="AlphaFoldDB" id="A0AAQ3TSH5"/>
<dbReference type="EMBL" id="CP144749">
    <property type="protein sequence ID" value="WVZ77152.1"/>
    <property type="molecule type" value="Genomic_DNA"/>
</dbReference>
<organism evidence="2 3">
    <name type="scientific">Paspalum notatum var. saurae</name>
    <dbReference type="NCBI Taxonomy" id="547442"/>
    <lineage>
        <taxon>Eukaryota</taxon>
        <taxon>Viridiplantae</taxon>
        <taxon>Streptophyta</taxon>
        <taxon>Embryophyta</taxon>
        <taxon>Tracheophyta</taxon>
        <taxon>Spermatophyta</taxon>
        <taxon>Magnoliopsida</taxon>
        <taxon>Liliopsida</taxon>
        <taxon>Poales</taxon>
        <taxon>Poaceae</taxon>
        <taxon>PACMAD clade</taxon>
        <taxon>Panicoideae</taxon>
        <taxon>Andropogonodae</taxon>
        <taxon>Paspaleae</taxon>
        <taxon>Paspalinae</taxon>
        <taxon>Paspalum</taxon>
    </lineage>
</organism>